<feature type="region of interest" description="Disordered" evidence="1">
    <location>
        <begin position="1"/>
        <end position="24"/>
    </location>
</feature>
<dbReference type="InterPro" id="IPR036175">
    <property type="entry name" value="Sec23/24_helical_dom_sf"/>
</dbReference>
<dbReference type="InParanoid" id="J8ZYU3"/>
<dbReference type="GO" id="GO:0070971">
    <property type="term" value="C:endoplasmic reticulum exit site"/>
    <property type="evidence" value="ECO:0007669"/>
    <property type="project" value="TreeGrafter"/>
</dbReference>
<dbReference type="InterPro" id="IPR036174">
    <property type="entry name" value="Znf_Sec23_Sec24_sf"/>
</dbReference>
<dbReference type="GO" id="GO:0030127">
    <property type="term" value="C:COPII vesicle coat"/>
    <property type="evidence" value="ECO:0007669"/>
    <property type="project" value="InterPro"/>
</dbReference>
<dbReference type="SUPFAM" id="SSF82919">
    <property type="entry name" value="Zn-finger domain of Sec23/24"/>
    <property type="match status" value="1"/>
</dbReference>
<evidence type="ECO:0000313" key="4">
    <source>
        <dbReference type="Proteomes" id="UP000003163"/>
    </source>
</evidence>
<dbReference type="Pfam" id="PF04815">
    <property type="entry name" value="Sec23_helical"/>
    <property type="match status" value="1"/>
</dbReference>
<dbReference type="Gene3D" id="1.20.120.730">
    <property type="entry name" value="Sec23/Sec24 helical domain"/>
    <property type="match status" value="1"/>
</dbReference>
<name>J8ZYU3_EDHAE</name>
<reference evidence="4" key="2">
    <citation type="submission" date="2015-07" db="EMBL/GenBank/DDBJ databases">
        <title>Contrasting host-pathogen interactions and genome evolution in two generalist and specialist microsporidian pathogens of mosquitoes.</title>
        <authorList>
            <consortium name="The Broad Institute Genomics Platform"/>
            <consortium name="The Broad Institute Genome Sequencing Center for Infectious Disease"/>
            <person name="Cuomo C.A."/>
            <person name="Sanscrainte N.D."/>
            <person name="Goldberg J.M."/>
            <person name="Heiman D."/>
            <person name="Young S."/>
            <person name="Zeng Q."/>
            <person name="Becnel J.J."/>
            <person name="Birren B.W."/>
        </authorList>
    </citation>
    <scope>NUCLEOTIDE SEQUENCE [LARGE SCALE GENOMIC DNA]</scope>
    <source>
        <strain evidence="4">USNM 41457</strain>
    </source>
</reference>
<accession>J8ZYU3</accession>
<feature type="compositionally biased region" description="Low complexity" evidence="1">
    <location>
        <begin position="787"/>
        <end position="824"/>
    </location>
</feature>
<evidence type="ECO:0000313" key="3">
    <source>
        <dbReference type="EMBL" id="EJW04848.1"/>
    </source>
</evidence>
<dbReference type="SUPFAM" id="SSF81811">
    <property type="entry name" value="Helical domain of Sec23/24"/>
    <property type="match status" value="1"/>
</dbReference>
<dbReference type="HOGENOM" id="CLU_278227_0_0_1"/>
<dbReference type="PANTHER" id="PTHR13803:SF4">
    <property type="entry name" value="SECRETORY 24CD, ISOFORM C"/>
    <property type="match status" value="1"/>
</dbReference>
<comment type="caution">
    <text evidence="3">The sequence shown here is derived from an EMBL/GenBank/DDBJ whole genome shotgun (WGS) entry which is preliminary data.</text>
</comment>
<feature type="region of interest" description="Disordered" evidence="1">
    <location>
        <begin position="773"/>
        <end position="825"/>
    </location>
</feature>
<dbReference type="STRING" id="1003232.J8ZYU3"/>
<dbReference type="GO" id="GO:0090110">
    <property type="term" value="P:COPII-coated vesicle cargo loading"/>
    <property type="evidence" value="ECO:0007669"/>
    <property type="project" value="TreeGrafter"/>
</dbReference>
<evidence type="ECO:0000259" key="2">
    <source>
        <dbReference type="Pfam" id="PF04815"/>
    </source>
</evidence>
<protein>
    <recommendedName>
        <fullName evidence="2">Sec23/Sec24 helical domain-containing protein</fullName>
    </recommendedName>
</protein>
<dbReference type="Gene3D" id="2.60.40.1670">
    <property type="entry name" value="beta-sandwich domain of Sec23/24"/>
    <property type="match status" value="1"/>
</dbReference>
<proteinExistence type="predicted"/>
<dbReference type="Proteomes" id="UP000003163">
    <property type="component" value="Unassembled WGS sequence"/>
</dbReference>
<dbReference type="InterPro" id="IPR029006">
    <property type="entry name" value="ADF-H/Gelsolin-like_dom_sf"/>
</dbReference>
<evidence type="ECO:0000256" key="1">
    <source>
        <dbReference type="SAM" id="MobiDB-lite"/>
    </source>
</evidence>
<keyword evidence="4" id="KW-1185">Reference proteome</keyword>
<dbReference type="InterPro" id="IPR050550">
    <property type="entry name" value="SEC23_SEC24_subfamily"/>
</dbReference>
<feature type="domain" description="Sec23/Sec24 helical" evidence="2">
    <location>
        <begin position="914"/>
        <end position="971"/>
    </location>
</feature>
<dbReference type="InterPro" id="IPR006900">
    <property type="entry name" value="Sec23/24_helical_dom"/>
</dbReference>
<dbReference type="EMBL" id="AFBI03000012">
    <property type="protein sequence ID" value="EJW04848.1"/>
    <property type="molecule type" value="Genomic_DNA"/>
</dbReference>
<dbReference type="GO" id="GO:0006886">
    <property type="term" value="P:intracellular protein transport"/>
    <property type="evidence" value="ECO:0007669"/>
    <property type="project" value="InterPro"/>
</dbReference>
<gene>
    <name evidence="3" type="ORF">EDEG_00962</name>
</gene>
<organism evidence="3 4">
    <name type="scientific">Edhazardia aedis (strain USNM 41457)</name>
    <name type="common">Microsporidian parasite</name>
    <dbReference type="NCBI Taxonomy" id="1003232"/>
    <lineage>
        <taxon>Eukaryota</taxon>
        <taxon>Fungi</taxon>
        <taxon>Fungi incertae sedis</taxon>
        <taxon>Microsporidia</taxon>
        <taxon>Edhazardia</taxon>
    </lineage>
</organism>
<dbReference type="PANTHER" id="PTHR13803">
    <property type="entry name" value="SEC24-RELATED PROTEIN"/>
    <property type="match status" value="1"/>
</dbReference>
<dbReference type="AlphaFoldDB" id="J8ZYU3"/>
<dbReference type="Gene3D" id="3.40.20.10">
    <property type="entry name" value="Severin"/>
    <property type="match status" value="1"/>
</dbReference>
<dbReference type="InterPro" id="IPR036180">
    <property type="entry name" value="Gelsolin-like_dom_sf"/>
</dbReference>
<feature type="region of interest" description="Disordered" evidence="1">
    <location>
        <begin position="341"/>
        <end position="360"/>
    </location>
</feature>
<dbReference type="VEuPathDB" id="MicrosporidiaDB:EDEG_00962"/>
<feature type="compositionally biased region" description="Polar residues" evidence="1">
    <location>
        <begin position="344"/>
        <end position="354"/>
    </location>
</feature>
<sequence>MQTRSTLPKTMSTPSLPLELSKKGDYESSCNVPLLYCDKIIETQNCSPNFVRSSMYCLPCDSSFYKDVGVPFFVTFQPFNFSMNEGVFGKELSKIRGNGSGNEIEDNFSALQVLHANIRSNNGNNENLDYNLNMNNDDNANLNKSVLNASSNDSNLSFFGYNLTKDFLICDQCNSFINIFCKFNYIENVVICNLCGRKVFLCDNLSCLLPTMIYSNIFYSKKYLEMENKHMLSPGIPDKEHYVFNFARYYTEPDDEMVTQKYFDAVNLNDHCLVILLHSSLLNEKVICKIVDFVNDESFESSFQSSALIVFDSDSVLFRSRIPRKNNEFVKIIDNGKEFEKQNPADNRNNIETNNKLDGKNRVDDNNSANIYINDGDMLEKLDHLIEEVHVIDDIPFLGSENFMCKEGLLAALKYLLYNISAYQKKGSTQTRLSRALEISLSIGKKCLSTQTLLFLDRNLKAKVNSEDFIEKFTDSNNTLHVFDISVHYECVKDNLYDNISAELAEMVQNNDNLCDQFNNLLNLDQDLSQNLSDTNFNINNTDNLGILNINAKDSFDNLKIDAGNSNLHAVSSANSNINKNTASFAKNSLRREKLMQNKMIEDFHTPIYNHLSSNSFSLEKIALETSGSYNFNLSALNKILQDTFYNVQIILKTSDNISKLDVTAPTLVSSLHNIHINTMKRDTALNFDLSIDSKIKEDERSFMQFIVKFYYKRTKYIAVYNHFFEGSYKAVNVFGKISFDTVFAFFSKKFVENFVAEVSKLRDEADANLLEPKDSKSLSGGAGMGNKNINSNANPINPSTNSNIKNLHFSPNTHNPNLNPNINRLFDKNVQNQPIKNPQNELENIGQKNNLLIPNTSSTKSQQFNLINKPSPTSPISNLSAKQGFNVHNNILKHNTPETLQKPHEASFLDDFLKKMNKNILEKLAKPLKFYRQNLSKSSTSTQLVLPENMKALPCLINALTKNKNFRTLNYISLKQILSFSNKQLINFFYPRIFSLSEYFIENKIKQIRNTKININNSEVYIIDRGCLLSVYVGSEVDGFEQIINEIAYISYNNKSISKKIKNIGNIDAGLIDSLSDEAKILLDIKSELESDYNTILDVNTIGESELSDLMVEDKLVGVSSYSDFLCELHFIIRDY</sequence>
<dbReference type="SUPFAM" id="SSF81995">
    <property type="entry name" value="beta-sandwich domain of Sec23/24"/>
    <property type="match status" value="1"/>
</dbReference>
<dbReference type="OrthoDB" id="49016at2759"/>
<dbReference type="SUPFAM" id="SSF82754">
    <property type="entry name" value="C-terminal, gelsolin-like domain of Sec23/24"/>
    <property type="match status" value="1"/>
</dbReference>
<reference evidence="3 4" key="1">
    <citation type="submission" date="2011-08" db="EMBL/GenBank/DDBJ databases">
        <authorList>
            <person name="Liu Z.J."/>
            <person name="Shi F.L."/>
            <person name="Lu J.Q."/>
            <person name="Li M."/>
            <person name="Wang Z.L."/>
        </authorList>
    </citation>
    <scope>NUCLEOTIDE SEQUENCE [LARGE SCALE GENOMIC DNA]</scope>
    <source>
        <strain evidence="3 4">USNM 41457</strain>
    </source>
</reference>
<dbReference type="GO" id="GO:0000149">
    <property type="term" value="F:SNARE binding"/>
    <property type="evidence" value="ECO:0007669"/>
    <property type="project" value="TreeGrafter"/>
</dbReference>
<feature type="compositionally biased region" description="Polar residues" evidence="1">
    <location>
        <begin position="1"/>
        <end position="15"/>
    </location>
</feature>
<dbReference type="GO" id="GO:0008270">
    <property type="term" value="F:zinc ion binding"/>
    <property type="evidence" value="ECO:0007669"/>
    <property type="project" value="InterPro"/>
</dbReference>